<reference evidence="2" key="1">
    <citation type="submission" date="2025-08" db="UniProtKB">
        <authorList>
            <consortium name="RefSeq"/>
        </authorList>
    </citation>
    <scope>IDENTIFICATION</scope>
    <source>
        <tissue evidence="2">Fruit stalk</tissue>
    </source>
</reference>
<organism evidence="1 2">
    <name type="scientific">Durio zibethinus</name>
    <name type="common">Durian</name>
    <dbReference type="NCBI Taxonomy" id="66656"/>
    <lineage>
        <taxon>Eukaryota</taxon>
        <taxon>Viridiplantae</taxon>
        <taxon>Streptophyta</taxon>
        <taxon>Embryophyta</taxon>
        <taxon>Tracheophyta</taxon>
        <taxon>Spermatophyta</taxon>
        <taxon>Magnoliopsida</taxon>
        <taxon>eudicotyledons</taxon>
        <taxon>Gunneridae</taxon>
        <taxon>Pentapetalae</taxon>
        <taxon>rosids</taxon>
        <taxon>malvids</taxon>
        <taxon>Malvales</taxon>
        <taxon>Malvaceae</taxon>
        <taxon>Helicteroideae</taxon>
        <taxon>Durio</taxon>
    </lineage>
</organism>
<dbReference type="KEGG" id="dzi:111283557"/>
<dbReference type="PANTHER" id="PTHR48475:SF1">
    <property type="entry name" value="RNASE H TYPE-1 DOMAIN-CONTAINING PROTEIN"/>
    <property type="match status" value="1"/>
</dbReference>
<keyword evidence="1" id="KW-1185">Reference proteome</keyword>
<dbReference type="Gene3D" id="1.10.340.70">
    <property type="match status" value="1"/>
</dbReference>
<dbReference type="OrthoDB" id="992997at2759"/>
<dbReference type="RefSeq" id="XP_022727872.1">
    <property type="nucleotide sequence ID" value="XM_022872137.1"/>
</dbReference>
<dbReference type="GeneID" id="111283557"/>
<evidence type="ECO:0000313" key="2">
    <source>
        <dbReference type="RefSeq" id="XP_022727872.1"/>
    </source>
</evidence>
<dbReference type="PANTHER" id="PTHR48475">
    <property type="entry name" value="RIBONUCLEASE H"/>
    <property type="match status" value="1"/>
</dbReference>
<dbReference type="AlphaFoldDB" id="A0A6P5XJ90"/>
<protein>
    <submittedName>
        <fullName evidence="2">Uncharacterized protein LOC111283557</fullName>
    </submittedName>
</protein>
<gene>
    <name evidence="2" type="primary">LOC111283557</name>
</gene>
<sequence>MGHGIEAVLISPEENYYPCTTRLDFNCTNNVTEYETCEWEIRDPKLVLYQRHITEQALKNDKRIIQRLAAGFMLDGKILYKKSRDQILLRCVDVVKARKTLEEVHEKIYETHANGHMMVKQIMRAGYYWSIIENDCIKATPLSLVYKMEVILPIEVEISSLRVLIEAKLDEVEWVQDRFDMTIEENGRPIEKVKLEESLSKNERVAPNK</sequence>
<dbReference type="Proteomes" id="UP000515121">
    <property type="component" value="Unplaced"/>
</dbReference>
<evidence type="ECO:0000313" key="1">
    <source>
        <dbReference type="Proteomes" id="UP000515121"/>
    </source>
</evidence>
<proteinExistence type="predicted"/>
<accession>A0A6P5XJ90</accession>
<name>A0A6P5XJ90_DURZI</name>